<dbReference type="AlphaFoldDB" id="A0A9D2QFZ2"/>
<dbReference type="PANTHER" id="PTHR34129:SF1">
    <property type="entry name" value="DUF952 DOMAIN-CONTAINING PROTEIN"/>
    <property type="match status" value="1"/>
</dbReference>
<protein>
    <submittedName>
        <fullName evidence="1">DUF952 domain-containing protein</fullName>
    </submittedName>
</protein>
<dbReference type="Proteomes" id="UP000823858">
    <property type="component" value="Unassembled WGS sequence"/>
</dbReference>
<reference evidence="1" key="1">
    <citation type="journal article" date="2021" name="PeerJ">
        <title>Extensive microbial diversity within the chicken gut microbiome revealed by metagenomics and culture.</title>
        <authorList>
            <person name="Gilroy R."/>
            <person name="Ravi A."/>
            <person name="Getino M."/>
            <person name="Pursley I."/>
            <person name="Horton D.L."/>
            <person name="Alikhan N.F."/>
            <person name="Baker D."/>
            <person name="Gharbi K."/>
            <person name="Hall N."/>
            <person name="Watson M."/>
            <person name="Adriaenssens E.M."/>
            <person name="Foster-Nyarko E."/>
            <person name="Jarju S."/>
            <person name="Secka A."/>
            <person name="Antonio M."/>
            <person name="Oren A."/>
            <person name="Chaudhuri R.R."/>
            <person name="La Ragione R."/>
            <person name="Hildebrand F."/>
            <person name="Pallen M.J."/>
        </authorList>
    </citation>
    <scope>NUCLEOTIDE SEQUENCE</scope>
    <source>
        <strain evidence="1">ChiHjej13B12-4958</strain>
    </source>
</reference>
<gene>
    <name evidence="1" type="ORF">H9751_07580</name>
</gene>
<organism evidence="1 2">
    <name type="scientific">Candidatus Corynebacterium faecigallinarum</name>
    <dbReference type="NCBI Taxonomy" id="2838528"/>
    <lineage>
        <taxon>Bacteria</taxon>
        <taxon>Bacillati</taxon>
        <taxon>Actinomycetota</taxon>
        <taxon>Actinomycetes</taxon>
        <taxon>Mycobacteriales</taxon>
        <taxon>Corynebacteriaceae</taxon>
        <taxon>Corynebacterium</taxon>
    </lineage>
</organism>
<proteinExistence type="predicted"/>
<dbReference type="SUPFAM" id="SSF56399">
    <property type="entry name" value="ADP-ribosylation"/>
    <property type="match status" value="1"/>
</dbReference>
<dbReference type="InterPro" id="IPR009297">
    <property type="entry name" value="DUF952"/>
</dbReference>
<evidence type="ECO:0000313" key="2">
    <source>
        <dbReference type="Proteomes" id="UP000823858"/>
    </source>
</evidence>
<reference evidence="1" key="2">
    <citation type="submission" date="2021-04" db="EMBL/GenBank/DDBJ databases">
        <authorList>
            <person name="Gilroy R."/>
        </authorList>
    </citation>
    <scope>NUCLEOTIDE SEQUENCE</scope>
    <source>
        <strain evidence="1">ChiHjej13B12-4958</strain>
    </source>
</reference>
<sequence>MTTRTSIYHLALRDDWEEALAQGEYRTSTRGMTLEGVGFIHASFAEQVTATAGRFYGDVVDGKVDDLLVLELDVEAIAAAGVSVRHEDAGTGELFPHMYGALRPEWVRAVIDYRGWGARG</sequence>
<dbReference type="EMBL" id="DWVP01000018">
    <property type="protein sequence ID" value="HJC85388.1"/>
    <property type="molecule type" value="Genomic_DNA"/>
</dbReference>
<dbReference type="Gene3D" id="3.20.170.20">
    <property type="entry name" value="Protein of unknown function DUF952"/>
    <property type="match status" value="1"/>
</dbReference>
<accession>A0A9D2QFZ2</accession>
<dbReference type="Pfam" id="PF06108">
    <property type="entry name" value="DUF952"/>
    <property type="match status" value="1"/>
</dbReference>
<dbReference type="PANTHER" id="PTHR34129">
    <property type="entry name" value="BLR1139 PROTEIN"/>
    <property type="match status" value="1"/>
</dbReference>
<evidence type="ECO:0000313" key="1">
    <source>
        <dbReference type="EMBL" id="HJC85388.1"/>
    </source>
</evidence>
<comment type="caution">
    <text evidence="1">The sequence shown here is derived from an EMBL/GenBank/DDBJ whole genome shotgun (WGS) entry which is preliminary data.</text>
</comment>
<name>A0A9D2QFZ2_9CORY</name>